<keyword evidence="4" id="KW-0233">DNA recombination</keyword>
<dbReference type="Pfam" id="PF00589">
    <property type="entry name" value="Phage_integrase"/>
    <property type="match status" value="1"/>
</dbReference>
<dbReference type="PROSITE" id="PS51900">
    <property type="entry name" value="CB"/>
    <property type="match status" value="1"/>
</dbReference>
<gene>
    <name evidence="9" type="ORF">JOF29_005687</name>
</gene>
<keyword evidence="3" id="KW-0804">Transcription</keyword>
<evidence type="ECO:0000259" key="6">
    <source>
        <dbReference type="PROSITE" id="PS50949"/>
    </source>
</evidence>
<dbReference type="InterPro" id="IPR010998">
    <property type="entry name" value="Integrase_recombinase_N"/>
</dbReference>
<feature type="domain" description="Core-binding (CB)" evidence="8">
    <location>
        <begin position="77"/>
        <end position="187"/>
    </location>
</feature>
<evidence type="ECO:0000256" key="1">
    <source>
        <dbReference type="ARBA" id="ARBA00023015"/>
    </source>
</evidence>
<feature type="domain" description="HTH gntR-type" evidence="6">
    <location>
        <begin position="431"/>
        <end position="496"/>
    </location>
</feature>
<dbReference type="EMBL" id="JAGINT010000002">
    <property type="protein sequence ID" value="MBP2354577.1"/>
    <property type="molecule type" value="Genomic_DNA"/>
</dbReference>
<evidence type="ECO:0000256" key="2">
    <source>
        <dbReference type="ARBA" id="ARBA00023125"/>
    </source>
</evidence>
<dbReference type="PROSITE" id="PS51898">
    <property type="entry name" value="TYR_RECOMBINASE"/>
    <property type="match status" value="1"/>
</dbReference>
<dbReference type="SMART" id="SM00345">
    <property type="entry name" value="HTH_GNTR"/>
    <property type="match status" value="1"/>
</dbReference>
<dbReference type="PANTHER" id="PTHR30349">
    <property type="entry name" value="PHAGE INTEGRASE-RELATED"/>
    <property type="match status" value="1"/>
</dbReference>
<evidence type="ECO:0000313" key="10">
    <source>
        <dbReference type="Proteomes" id="UP000755585"/>
    </source>
</evidence>
<organism evidence="9 10">
    <name type="scientific">Kribbella aluminosa</name>
    <dbReference type="NCBI Taxonomy" id="416017"/>
    <lineage>
        <taxon>Bacteria</taxon>
        <taxon>Bacillati</taxon>
        <taxon>Actinomycetota</taxon>
        <taxon>Actinomycetes</taxon>
        <taxon>Propionibacteriales</taxon>
        <taxon>Kribbellaceae</taxon>
        <taxon>Kribbella</taxon>
    </lineage>
</organism>
<dbReference type="Pfam" id="PF00392">
    <property type="entry name" value="GntR"/>
    <property type="match status" value="1"/>
</dbReference>
<dbReference type="Gene3D" id="1.10.150.130">
    <property type="match status" value="1"/>
</dbReference>
<evidence type="ECO:0000259" key="8">
    <source>
        <dbReference type="PROSITE" id="PS51900"/>
    </source>
</evidence>
<dbReference type="CDD" id="cd01189">
    <property type="entry name" value="INT_ICEBs1_C_like"/>
    <property type="match status" value="1"/>
</dbReference>
<proteinExistence type="predicted"/>
<evidence type="ECO:0000256" key="3">
    <source>
        <dbReference type="ARBA" id="ARBA00023163"/>
    </source>
</evidence>
<dbReference type="PROSITE" id="PS50949">
    <property type="entry name" value="HTH_GNTR"/>
    <property type="match status" value="1"/>
</dbReference>
<dbReference type="Gene3D" id="1.10.443.10">
    <property type="entry name" value="Intergrase catalytic core"/>
    <property type="match status" value="1"/>
</dbReference>
<keyword evidence="2 5" id="KW-0238">DNA-binding</keyword>
<dbReference type="InterPro" id="IPR050090">
    <property type="entry name" value="Tyrosine_recombinase_XerCD"/>
</dbReference>
<comment type="caution">
    <text evidence="9">The sequence shown here is derived from an EMBL/GenBank/DDBJ whole genome shotgun (WGS) entry which is preliminary data.</text>
</comment>
<evidence type="ECO:0000256" key="5">
    <source>
        <dbReference type="PROSITE-ProRule" id="PRU01248"/>
    </source>
</evidence>
<dbReference type="InterPro" id="IPR044068">
    <property type="entry name" value="CB"/>
</dbReference>
<dbReference type="Gene3D" id="1.10.10.10">
    <property type="entry name" value="Winged helix-like DNA-binding domain superfamily/Winged helix DNA-binding domain"/>
    <property type="match status" value="1"/>
</dbReference>
<dbReference type="SUPFAM" id="SSF46785">
    <property type="entry name" value="Winged helix' DNA-binding domain"/>
    <property type="match status" value="1"/>
</dbReference>
<dbReference type="Proteomes" id="UP000755585">
    <property type="component" value="Unassembled WGS sequence"/>
</dbReference>
<dbReference type="RefSeq" id="WP_209697362.1">
    <property type="nucleotide sequence ID" value="NZ_BAAAVU010000031.1"/>
</dbReference>
<evidence type="ECO:0000313" key="9">
    <source>
        <dbReference type="EMBL" id="MBP2354577.1"/>
    </source>
</evidence>
<protein>
    <submittedName>
        <fullName evidence="9">Integrase</fullName>
    </submittedName>
</protein>
<dbReference type="InterPro" id="IPR002104">
    <property type="entry name" value="Integrase_catalytic"/>
</dbReference>
<reference evidence="9 10" key="1">
    <citation type="submission" date="2021-03" db="EMBL/GenBank/DDBJ databases">
        <title>Sequencing the genomes of 1000 actinobacteria strains.</title>
        <authorList>
            <person name="Klenk H.-P."/>
        </authorList>
    </citation>
    <scope>NUCLEOTIDE SEQUENCE [LARGE SCALE GENOMIC DNA]</scope>
    <source>
        <strain evidence="9 10">DSM 18824</strain>
    </source>
</reference>
<dbReference type="InterPro" id="IPR036388">
    <property type="entry name" value="WH-like_DNA-bd_sf"/>
</dbReference>
<feature type="domain" description="Tyr recombinase" evidence="7">
    <location>
        <begin position="208"/>
        <end position="408"/>
    </location>
</feature>
<keyword evidence="1" id="KW-0805">Transcription regulation</keyword>
<dbReference type="InterPro" id="IPR036390">
    <property type="entry name" value="WH_DNA-bd_sf"/>
</dbReference>
<dbReference type="InterPro" id="IPR013762">
    <property type="entry name" value="Integrase-like_cat_sf"/>
</dbReference>
<name>A0ABS4USF4_9ACTN</name>
<dbReference type="InterPro" id="IPR000524">
    <property type="entry name" value="Tscrpt_reg_HTH_GntR"/>
</dbReference>
<dbReference type="InterPro" id="IPR011010">
    <property type="entry name" value="DNA_brk_join_enz"/>
</dbReference>
<evidence type="ECO:0000259" key="7">
    <source>
        <dbReference type="PROSITE" id="PS51898"/>
    </source>
</evidence>
<sequence>MGSAERAPKRPKGSIETLPSGALRVSVYAGIDPVTKRRHYLKETIPAATPRASREAEKVMRRLQTQVDERRHPRTNASLSQLIERHLELAELDETTVRTYRGYVRNHIEPLIGHVKVGAVDADILDSYYAELRRCRGHCDRRPFTEHRTKSSHECDHRCRPHACRPLGASTIRQIHFILSGAFRQAVRWKWVSVNPMPTGKPPAAPKPNPSPPTAGEAARILSEAFKDPAWGTFVWLAMVTGARRGELCALRWSKVDLDRGTIVIDTSVAQNSRAKWLKDTKTHQHRRLTLDSETIALLREHRASCDETAAKLETKIADNAFVFSLSPDNAVYLVPDSVSQRYSKLAARLGIDTHLHNLRHYSATELIAAGVDIRTVAGRLGHGGGGTTTLRVYTAFVSEADQRAAAALYDRLPRRPEQLSERERIMRTPRAPYEAIAGKLCAAIESGLLSEGTSVPPTQQLAKQHGVSEGTIRRALELLRSWGLLDGSRRILTVH</sequence>
<dbReference type="SUPFAM" id="SSF56349">
    <property type="entry name" value="DNA breaking-rejoining enzymes"/>
    <property type="match status" value="1"/>
</dbReference>
<keyword evidence="10" id="KW-1185">Reference proteome</keyword>
<accession>A0ABS4USF4</accession>
<evidence type="ECO:0000256" key="4">
    <source>
        <dbReference type="ARBA" id="ARBA00023172"/>
    </source>
</evidence>